<evidence type="ECO:0000313" key="1">
    <source>
        <dbReference type="EnsemblMetazoa" id="tetur08g04100.1"/>
    </source>
</evidence>
<dbReference type="AlphaFoldDB" id="T1KBH4"/>
<reference evidence="2" key="1">
    <citation type="submission" date="2011-08" db="EMBL/GenBank/DDBJ databases">
        <authorList>
            <person name="Rombauts S."/>
        </authorList>
    </citation>
    <scope>NUCLEOTIDE SEQUENCE</scope>
    <source>
        <strain evidence="2">London</strain>
    </source>
</reference>
<keyword evidence="2" id="KW-1185">Reference proteome</keyword>
<protein>
    <submittedName>
        <fullName evidence="1">Uncharacterized protein</fullName>
    </submittedName>
</protein>
<dbReference type="Proteomes" id="UP000015104">
    <property type="component" value="Unassembled WGS sequence"/>
</dbReference>
<organism evidence="1 2">
    <name type="scientific">Tetranychus urticae</name>
    <name type="common">Two-spotted spider mite</name>
    <dbReference type="NCBI Taxonomy" id="32264"/>
    <lineage>
        <taxon>Eukaryota</taxon>
        <taxon>Metazoa</taxon>
        <taxon>Ecdysozoa</taxon>
        <taxon>Arthropoda</taxon>
        <taxon>Chelicerata</taxon>
        <taxon>Arachnida</taxon>
        <taxon>Acari</taxon>
        <taxon>Acariformes</taxon>
        <taxon>Trombidiformes</taxon>
        <taxon>Prostigmata</taxon>
        <taxon>Eleutherengona</taxon>
        <taxon>Raphignathae</taxon>
        <taxon>Tetranychoidea</taxon>
        <taxon>Tetranychidae</taxon>
        <taxon>Tetranychus</taxon>
    </lineage>
</organism>
<dbReference type="EnsemblMetazoa" id="tetur08g04100.1">
    <property type="protein sequence ID" value="tetur08g04100.1"/>
    <property type="gene ID" value="tetur08g04100"/>
</dbReference>
<evidence type="ECO:0000313" key="2">
    <source>
        <dbReference type="Proteomes" id="UP000015104"/>
    </source>
</evidence>
<sequence>MKNCNICIYSGRISFKTKREVTQLVRADQNENGFDGKPVSENP</sequence>
<accession>T1KBH4</accession>
<reference evidence="1" key="2">
    <citation type="submission" date="2015-06" db="UniProtKB">
        <authorList>
            <consortium name="EnsemblMetazoa"/>
        </authorList>
    </citation>
    <scope>IDENTIFICATION</scope>
</reference>
<dbReference type="HOGENOM" id="CLU_3242771_0_0_1"/>
<name>T1KBH4_TETUR</name>
<proteinExistence type="predicted"/>
<dbReference type="EMBL" id="CAEY01001950">
    <property type="status" value="NOT_ANNOTATED_CDS"/>
    <property type="molecule type" value="Genomic_DNA"/>
</dbReference>